<name>A0A9P6D6E6_9AGAR</name>
<feature type="transmembrane region" description="Helical" evidence="1">
    <location>
        <begin position="164"/>
        <end position="187"/>
    </location>
</feature>
<feature type="transmembrane region" description="Helical" evidence="1">
    <location>
        <begin position="231"/>
        <end position="252"/>
    </location>
</feature>
<feature type="transmembrane region" description="Helical" evidence="1">
    <location>
        <begin position="59"/>
        <end position="78"/>
    </location>
</feature>
<dbReference type="Pfam" id="PF20151">
    <property type="entry name" value="DUF6533"/>
    <property type="match status" value="1"/>
</dbReference>
<keyword evidence="1" id="KW-1133">Transmembrane helix</keyword>
<organism evidence="3 4">
    <name type="scientific">Pholiota conissans</name>
    <dbReference type="NCBI Taxonomy" id="109636"/>
    <lineage>
        <taxon>Eukaryota</taxon>
        <taxon>Fungi</taxon>
        <taxon>Dikarya</taxon>
        <taxon>Basidiomycota</taxon>
        <taxon>Agaricomycotina</taxon>
        <taxon>Agaricomycetes</taxon>
        <taxon>Agaricomycetidae</taxon>
        <taxon>Agaricales</taxon>
        <taxon>Agaricineae</taxon>
        <taxon>Strophariaceae</taxon>
        <taxon>Pholiota</taxon>
    </lineage>
</organism>
<accession>A0A9P6D6E6</accession>
<feature type="domain" description="DUF6533" evidence="2">
    <location>
        <begin position="20"/>
        <end position="66"/>
    </location>
</feature>
<feature type="transmembrane region" description="Helical" evidence="1">
    <location>
        <begin position="17"/>
        <end position="38"/>
    </location>
</feature>
<gene>
    <name evidence="3" type="ORF">BDN70DRAFT_591086</name>
</gene>
<dbReference type="AlphaFoldDB" id="A0A9P6D6E6"/>
<keyword evidence="1" id="KW-0472">Membrane</keyword>
<protein>
    <recommendedName>
        <fullName evidence="2">DUF6533 domain-containing protein</fullName>
    </recommendedName>
</protein>
<keyword evidence="1" id="KW-0812">Transmembrane</keyword>
<dbReference type="InterPro" id="IPR045340">
    <property type="entry name" value="DUF6533"/>
</dbReference>
<feature type="transmembrane region" description="Helical" evidence="1">
    <location>
        <begin position="124"/>
        <end position="144"/>
    </location>
</feature>
<keyword evidence="4" id="KW-1185">Reference proteome</keyword>
<feature type="transmembrane region" description="Helical" evidence="1">
    <location>
        <begin position="90"/>
        <end position="112"/>
    </location>
</feature>
<sequence length="360" mass="40547">MSYQWDEDVRLAWEAQLVWYNAVAALAFLLWDTMITFADEVQYIWPQSRHSPTKWVFLFTRYFGLLAQARLVSINLALEVGNFSTDVCRMLYVSQVVFGGTLMACIQALLMLRVYALCTQNRRIAFAMIALLVAELGSMPGAIHMTLPDVIGNMCMKPITIRDIVVFGVSAMLPQVIVLGLTLIKFLSGLRAGWGKIPIVSRLVRDDFILVSVIVVWVIITASLTKMNNAYGYVGYNWLLSLLPSVGCRVVINMQRLADDTTRSRYRQPSNRLASTSPQFEFTSLIMETLSESAVFNRQSNHSIVTPSQTHSFMSDPTKSISRDSYAHSHYHVEMPANSYTSYAQSPLCAPRPMVNTLQE</sequence>
<evidence type="ECO:0000259" key="2">
    <source>
        <dbReference type="Pfam" id="PF20151"/>
    </source>
</evidence>
<proteinExistence type="predicted"/>
<feature type="transmembrane region" description="Helical" evidence="1">
    <location>
        <begin position="208"/>
        <end position="225"/>
    </location>
</feature>
<dbReference type="OrthoDB" id="3066463at2759"/>
<reference evidence="3" key="1">
    <citation type="submission" date="2020-11" db="EMBL/GenBank/DDBJ databases">
        <authorList>
            <consortium name="DOE Joint Genome Institute"/>
            <person name="Ahrendt S."/>
            <person name="Riley R."/>
            <person name="Andreopoulos W."/>
            <person name="Labutti K."/>
            <person name="Pangilinan J."/>
            <person name="Ruiz-Duenas F.J."/>
            <person name="Barrasa J.M."/>
            <person name="Sanchez-Garcia M."/>
            <person name="Camarero S."/>
            <person name="Miyauchi S."/>
            <person name="Serrano A."/>
            <person name="Linde D."/>
            <person name="Babiker R."/>
            <person name="Drula E."/>
            <person name="Ayuso-Fernandez I."/>
            <person name="Pacheco R."/>
            <person name="Padilla G."/>
            <person name="Ferreira P."/>
            <person name="Barriuso J."/>
            <person name="Kellner H."/>
            <person name="Castanera R."/>
            <person name="Alfaro M."/>
            <person name="Ramirez L."/>
            <person name="Pisabarro A.G."/>
            <person name="Kuo A."/>
            <person name="Tritt A."/>
            <person name="Lipzen A."/>
            <person name="He G."/>
            <person name="Yan M."/>
            <person name="Ng V."/>
            <person name="Cullen D."/>
            <person name="Martin F."/>
            <person name="Rosso M.-N."/>
            <person name="Henrissat B."/>
            <person name="Hibbett D."/>
            <person name="Martinez A.T."/>
            <person name="Grigoriev I.V."/>
        </authorList>
    </citation>
    <scope>NUCLEOTIDE SEQUENCE</scope>
    <source>
        <strain evidence="3">CIRM-BRFM 674</strain>
    </source>
</reference>
<comment type="caution">
    <text evidence="3">The sequence shown here is derived from an EMBL/GenBank/DDBJ whole genome shotgun (WGS) entry which is preliminary data.</text>
</comment>
<evidence type="ECO:0000256" key="1">
    <source>
        <dbReference type="SAM" id="Phobius"/>
    </source>
</evidence>
<dbReference type="EMBL" id="MU155135">
    <property type="protein sequence ID" value="KAF9485514.1"/>
    <property type="molecule type" value="Genomic_DNA"/>
</dbReference>
<evidence type="ECO:0000313" key="4">
    <source>
        <dbReference type="Proteomes" id="UP000807469"/>
    </source>
</evidence>
<dbReference type="Proteomes" id="UP000807469">
    <property type="component" value="Unassembled WGS sequence"/>
</dbReference>
<evidence type="ECO:0000313" key="3">
    <source>
        <dbReference type="EMBL" id="KAF9485514.1"/>
    </source>
</evidence>